<evidence type="ECO:0000256" key="1">
    <source>
        <dbReference type="SAM" id="SignalP"/>
    </source>
</evidence>
<feature type="signal peptide" evidence="1">
    <location>
        <begin position="1"/>
        <end position="27"/>
    </location>
</feature>
<feature type="chain" id="PRO_5015325885" description="PsbP C-terminal domain-containing protein" evidence="1">
    <location>
        <begin position="28"/>
        <end position="188"/>
    </location>
</feature>
<dbReference type="AlphaFoldDB" id="A0A2R8CAR5"/>
<accession>A0A2R8CAR5</accession>
<protein>
    <recommendedName>
        <fullName evidence="4">PsbP C-terminal domain-containing protein</fullName>
    </recommendedName>
</protein>
<name>A0A2R8CAR5_9RHOB</name>
<dbReference type="Proteomes" id="UP000244898">
    <property type="component" value="Unassembled WGS sequence"/>
</dbReference>
<dbReference type="EMBL" id="ONZG01000007">
    <property type="protein sequence ID" value="SPJ29522.1"/>
    <property type="molecule type" value="Genomic_DNA"/>
</dbReference>
<keyword evidence="3" id="KW-1185">Reference proteome</keyword>
<proteinExistence type="predicted"/>
<reference evidence="3" key="1">
    <citation type="submission" date="2018-03" db="EMBL/GenBank/DDBJ databases">
        <authorList>
            <person name="Rodrigo-Torres L."/>
            <person name="Arahal R. D."/>
            <person name="Lucena T."/>
        </authorList>
    </citation>
    <scope>NUCLEOTIDE SEQUENCE [LARGE SCALE GENOMIC DNA]</scope>
    <source>
        <strain evidence="3">CECT 7615</strain>
    </source>
</reference>
<keyword evidence="1" id="KW-0732">Signal</keyword>
<evidence type="ECO:0000313" key="3">
    <source>
        <dbReference type="Proteomes" id="UP000244898"/>
    </source>
</evidence>
<gene>
    <name evidence="2" type="ORF">TRM7615_03042</name>
</gene>
<organism evidence="2 3">
    <name type="scientific">Falsiruegeria mediterranea M17</name>
    <dbReference type="NCBI Taxonomy" id="1200281"/>
    <lineage>
        <taxon>Bacteria</taxon>
        <taxon>Pseudomonadati</taxon>
        <taxon>Pseudomonadota</taxon>
        <taxon>Alphaproteobacteria</taxon>
        <taxon>Rhodobacterales</taxon>
        <taxon>Roseobacteraceae</taxon>
        <taxon>Falsiruegeria</taxon>
    </lineage>
</organism>
<dbReference type="OrthoDB" id="7707581at2"/>
<sequence>MPKGIFGRLRATGLVLATALSATVAKADMPVTYVEDNRALFHVNAPDFWQVRAGGPRAITPPGSDEARLINRVIGFEPVSEKGVWVGFMSPNGVSTFEGAVEYLRNIGQSIVEDPILDNSKPTRIGGLAAQKYAGHGRRGGKSVNFTAVLIDLPGNRVAISLAISEAGANAELIGDVNAIYDSFRAAR</sequence>
<evidence type="ECO:0008006" key="4">
    <source>
        <dbReference type="Google" id="ProtNLM"/>
    </source>
</evidence>
<evidence type="ECO:0000313" key="2">
    <source>
        <dbReference type="EMBL" id="SPJ29522.1"/>
    </source>
</evidence>
<dbReference type="RefSeq" id="WP_108788962.1">
    <property type="nucleotide sequence ID" value="NZ_ONZG01000007.1"/>
</dbReference>